<dbReference type="Proteomes" id="UP000807353">
    <property type="component" value="Unassembled WGS sequence"/>
</dbReference>
<dbReference type="InterPro" id="IPR013130">
    <property type="entry name" value="Fe3_Rdtase_TM_dom"/>
</dbReference>
<feature type="compositionally biased region" description="Low complexity" evidence="8">
    <location>
        <begin position="472"/>
        <end position="481"/>
    </location>
</feature>
<dbReference type="Pfam" id="PF01794">
    <property type="entry name" value="Ferric_reduct"/>
    <property type="match status" value="1"/>
</dbReference>
<evidence type="ECO:0000256" key="8">
    <source>
        <dbReference type="SAM" id="MobiDB-lite"/>
    </source>
</evidence>
<keyword evidence="2" id="KW-0813">Transport</keyword>
<dbReference type="OrthoDB" id="3944240at2759"/>
<keyword evidence="7 9" id="KW-0472">Membrane</keyword>
<evidence type="ECO:0000256" key="2">
    <source>
        <dbReference type="ARBA" id="ARBA00022448"/>
    </source>
</evidence>
<feature type="transmembrane region" description="Helical" evidence="9">
    <location>
        <begin position="121"/>
        <end position="137"/>
    </location>
</feature>
<feature type="transmembrane region" description="Helical" evidence="9">
    <location>
        <begin position="149"/>
        <end position="170"/>
    </location>
</feature>
<protein>
    <recommendedName>
        <fullName evidence="14">FAD-binding FR-type domain-containing protein</fullName>
    </recommendedName>
</protein>
<dbReference type="GO" id="GO:0015677">
    <property type="term" value="P:copper ion import"/>
    <property type="evidence" value="ECO:0007669"/>
    <property type="project" value="TreeGrafter"/>
</dbReference>
<evidence type="ECO:0008006" key="14">
    <source>
        <dbReference type="Google" id="ProtNLM"/>
    </source>
</evidence>
<organism evidence="12 13">
    <name type="scientific">Collybia nuda</name>
    <dbReference type="NCBI Taxonomy" id="64659"/>
    <lineage>
        <taxon>Eukaryota</taxon>
        <taxon>Fungi</taxon>
        <taxon>Dikarya</taxon>
        <taxon>Basidiomycota</taxon>
        <taxon>Agaricomycotina</taxon>
        <taxon>Agaricomycetes</taxon>
        <taxon>Agaricomycetidae</taxon>
        <taxon>Agaricales</taxon>
        <taxon>Tricholomatineae</taxon>
        <taxon>Clitocybaceae</taxon>
        <taxon>Collybia</taxon>
    </lineage>
</organism>
<dbReference type="SFLD" id="SFLDG01168">
    <property type="entry name" value="Ferric_reductase_subgroup_(FRE"/>
    <property type="match status" value="1"/>
</dbReference>
<feature type="transmembrane region" description="Helical" evidence="9">
    <location>
        <begin position="233"/>
        <end position="250"/>
    </location>
</feature>
<evidence type="ECO:0000313" key="13">
    <source>
        <dbReference type="Proteomes" id="UP000807353"/>
    </source>
</evidence>
<dbReference type="GO" id="GO:0006879">
    <property type="term" value="P:intracellular iron ion homeostasis"/>
    <property type="evidence" value="ECO:0007669"/>
    <property type="project" value="TreeGrafter"/>
</dbReference>
<evidence type="ECO:0000256" key="1">
    <source>
        <dbReference type="ARBA" id="ARBA00004141"/>
    </source>
</evidence>
<evidence type="ECO:0000256" key="7">
    <source>
        <dbReference type="ARBA" id="ARBA00023136"/>
    </source>
</evidence>
<dbReference type="InterPro" id="IPR039261">
    <property type="entry name" value="FNR_nucleotide-bd"/>
</dbReference>
<dbReference type="InterPro" id="IPR013121">
    <property type="entry name" value="Fe_red_NAD-bd_6"/>
</dbReference>
<name>A0A9P5YFD9_9AGAR</name>
<evidence type="ECO:0000256" key="4">
    <source>
        <dbReference type="ARBA" id="ARBA00022989"/>
    </source>
</evidence>
<evidence type="ECO:0000256" key="3">
    <source>
        <dbReference type="ARBA" id="ARBA00022692"/>
    </source>
</evidence>
<keyword evidence="13" id="KW-1185">Reference proteome</keyword>
<dbReference type="PANTHER" id="PTHR32361:SF9">
    <property type="entry name" value="FERRIC REDUCTASE TRANSMEMBRANE COMPONENT 3-RELATED"/>
    <property type="match status" value="1"/>
</dbReference>
<feature type="region of interest" description="Disordered" evidence="8">
    <location>
        <begin position="461"/>
        <end position="489"/>
    </location>
</feature>
<feature type="domain" description="Ferric reductase NAD binding" evidence="11">
    <location>
        <begin position="515"/>
        <end position="595"/>
    </location>
</feature>
<evidence type="ECO:0000259" key="10">
    <source>
        <dbReference type="Pfam" id="PF01794"/>
    </source>
</evidence>
<dbReference type="InterPro" id="IPR051410">
    <property type="entry name" value="Ferric/Cupric_Reductase"/>
</dbReference>
<comment type="subcellular location">
    <subcellularLocation>
        <location evidence="1">Membrane</location>
        <topology evidence="1">Multi-pass membrane protein</topology>
    </subcellularLocation>
</comment>
<evidence type="ECO:0000256" key="6">
    <source>
        <dbReference type="ARBA" id="ARBA00023065"/>
    </source>
</evidence>
<dbReference type="GO" id="GO:0000293">
    <property type="term" value="F:ferric-chelate reductase activity"/>
    <property type="evidence" value="ECO:0007669"/>
    <property type="project" value="TreeGrafter"/>
</dbReference>
<proteinExistence type="predicted"/>
<gene>
    <name evidence="12" type="ORF">BDZ94DRAFT_1248609</name>
</gene>
<evidence type="ECO:0000313" key="12">
    <source>
        <dbReference type="EMBL" id="KAF9467639.1"/>
    </source>
</evidence>
<accession>A0A9P5YFD9</accession>
<feature type="domain" description="Ferric oxidoreductase" evidence="10">
    <location>
        <begin position="222"/>
        <end position="309"/>
    </location>
</feature>
<keyword evidence="5" id="KW-0560">Oxidoreductase</keyword>
<dbReference type="AlphaFoldDB" id="A0A9P5YFD9"/>
<comment type="caution">
    <text evidence="12">The sequence shown here is derived from an EMBL/GenBank/DDBJ whole genome shotgun (WGS) entry which is preliminary data.</text>
</comment>
<dbReference type="GO" id="GO:0005886">
    <property type="term" value="C:plasma membrane"/>
    <property type="evidence" value="ECO:0007669"/>
    <property type="project" value="TreeGrafter"/>
</dbReference>
<evidence type="ECO:0000256" key="5">
    <source>
        <dbReference type="ARBA" id="ARBA00023002"/>
    </source>
</evidence>
<reference evidence="12" key="1">
    <citation type="submission" date="2020-11" db="EMBL/GenBank/DDBJ databases">
        <authorList>
            <consortium name="DOE Joint Genome Institute"/>
            <person name="Ahrendt S."/>
            <person name="Riley R."/>
            <person name="Andreopoulos W."/>
            <person name="Labutti K."/>
            <person name="Pangilinan J."/>
            <person name="Ruiz-Duenas F.J."/>
            <person name="Barrasa J.M."/>
            <person name="Sanchez-Garcia M."/>
            <person name="Camarero S."/>
            <person name="Miyauchi S."/>
            <person name="Serrano A."/>
            <person name="Linde D."/>
            <person name="Babiker R."/>
            <person name="Drula E."/>
            <person name="Ayuso-Fernandez I."/>
            <person name="Pacheco R."/>
            <person name="Padilla G."/>
            <person name="Ferreira P."/>
            <person name="Barriuso J."/>
            <person name="Kellner H."/>
            <person name="Castanera R."/>
            <person name="Alfaro M."/>
            <person name="Ramirez L."/>
            <person name="Pisabarro A.G."/>
            <person name="Kuo A."/>
            <person name="Tritt A."/>
            <person name="Lipzen A."/>
            <person name="He G."/>
            <person name="Yan M."/>
            <person name="Ng V."/>
            <person name="Cullen D."/>
            <person name="Martin F."/>
            <person name="Rosso M.-N."/>
            <person name="Henrissat B."/>
            <person name="Hibbett D."/>
            <person name="Martinez A.T."/>
            <person name="Grigoriev I.V."/>
        </authorList>
    </citation>
    <scope>NUCLEOTIDE SEQUENCE</scope>
    <source>
        <strain evidence="12">CBS 247.69</strain>
    </source>
</reference>
<dbReference type="GO" id="GO:0006826">
    <property type="term" value="P:iron ion transport"/>
    <property type="evidence" value="ECO:0007669"/>
    <property type="project" value="TreeGrafter"/>
</dbReference>
<dbReference type="CDD" id="cd06186">
    <property type="entry name" value="NOX_Duox_like_FAD_NADP"/>
    <property type="match status" value="1"/>
</dbReference>
<feature type="region of interest" description="Disordered" evidence="8">
    <location>
        <begin position="93"/>
        <end position="118"/>
    </location>
</feature>
<evidence type="ECO:0000256" key="9">
    <source>
        <dbReference type="SAM" id="Phobius"/>
    </source>
</evidence>
<dbReference type="SFLD" id="SFLDS00052">
    <property type="entry name" value="Ferric_Reductase_Domain"/>
    <property type="match status" value="1"/>
</dbReference>
<feature type="region of interest" description="Disordered" evidence="8">
    <location>
        <begin position="655"/>
        <end position="678"/>
    </location>
</feature>
<dbReference type="Pfam" id="PF08030">
    <property type="entry name" value="NAD_binding_6"/>
    <property type="match status" value="1"/>
</dbReference>
<sequence>MADHGAPPVIPTEFQQYNSYVEDPKWQIKFTIAWTVVLAIFVVLALPRHLIAFSHRPRKWRWLEGVFGVMEDWRGWNGAGSYDRLNEQEEKNSSASAAALSRGKPVGTASRSQRKGRPMRTAMAARILSSFGAVFYWTPPGIGLNAGQIFIICAYAGLTLACILTSAPLITNSNRAGFMAIAQLPLVILLASKNTPLSLLFGPPSFTSSEAGRAYPHAGPSFAYTRLNPFHRWAGRFFILSAVIHGSLWINNHIIWDIAIIGQQKETSGVAALGVLGVIGLSSLRPVRKYAWNVFWWIHFLGFPAFFITLCYHTIYAAPWIIPPIAFYVFDVLMRMARYRIKDAWLTRVDGQMTIIHIPDCDSGFRGGQHLRMRIFFEGRGVFEAHPLSIMSAPRGTTCLSPADMTRYFGPGDADPTKLESSSEKLETMQMQQEGVGIILGARVMGDWTRALNEFARTEGERLALPPPSPIPASSSSSPQESHIESQKTPGLQPIPVQIMFDGPYGGCELDLPAYERVLLVAGGSGATFALGVLDELVARSCLANEGVTQRVDLVWCIRSFGSILWFAPLLRAIAHTAAAGRGVELRIAVYVTCMCAREEVPEVPGMEVRIGGRPDMRMLVGGMMGRGGGEKGKGNVNADMEMCGCGCAAPEEESRSSVSVSEETDEKAGEEEKAEKRSCCMEEEFDGRLAICASGPESLTREAANAVARWAGVGRGVGLHTEVFAI</sequence>
<keyword evidence="6" id="KW-0406">Ion transport</keyword>
<dbReference type="SUPFAM" id="SSF52343">
    <property type="entry name" value="Ferredoxin reductase-like, C-terminal NADP-linked domain"/>
    <property type="match status" value="1"/>
</dbReference>
<feature type="transmembrane region" description="Helical" evidence="9">
    <location>
        <begin position="270"/>
        <end position="287"/>
    </location>
</feature>
<evidence type="ECO:0000259" key="11">
    <source>
        <dbReference type="Pfam" id="PF08030"/>
    </source>
</evidence>
<dbReference type="PANTHER" id="PTHR32361">
    <property type="entry name" value="FERRIC/CUPRIC REDUCTASE TRANSMEMBRANE COMPONENT"/>
    <property type="match status" value="1"/>
</dbReference>
<keyword evidence="4 9" id="KW-1133">Transmembrane helix</keyword>
<feature type="compositionally biased region" description="Basic and acidic residues" evidence="8">
    <location>
        <begin position="667"/>
        <end position="678"/>
    </location>
</feature>
<dbReference type="EMBL" id="MU150236">
    <property type="protein sequence ID" value="KAF9467639.1"/>
    <property type="molecule type" value="Genomic_DNA"/>
</dbReference>
<feature type="transmembrane region" description="Helical" evidence="9">
    <location>
        <begin position="294"/>
        <end position="315"/>
    </location>
</feature>
<keyword evidence="3 9" id="KW-0812">Transmembrane</keyword>
<dbReference type="Gene3D" id="3.40.50.80">
    <property type="entry name" value="Nucleotide-binding domain of ferredoxin-NADP reductase (FNR) module"/>
    <property type="match status" value="1"/>
</dbReference>
<feature type="transmembrane region" description="Helical" evidence="9">
    <location>
        <begin position="32"/>
        <end position="51"/>
    </location>
</feature>